<sequence length="549" mass="58682">MGLRPTQPIGTKDAKQTAEIYARISQETFDQVVQENIDEFEMEAEEAVADAASQFESQGINLSNILQRAPGGNPEDDPVVVREVRNMIELLDEAEEEETMEIPYADGKMRATFRRCGADIAPKLSMSAAAIRSECQSDKANVILAGHQGAVDALISSALAVMQSPSALPVILEALAVVLMNAENRERLGPRGVAVITLILSLPQHAEHPAVLRGALHCARAAMLVHEALRQQFCSSAKLLKHVCAVLKASVDDPPTLLAACGALRASTLADDNRSRVSKGLEHAKQAVELGVLPPLLTAARGPMAQTPGPLAELLATLSRLTVTDQICASLANMDALSLAITELGNHMTDAGVAKQACFFLANISGNDQCKTSIVRAHGHVAIIQAMILHPNNGAMLTDGVSAIGNMCLRMPHNCEAVAAAGGIGAIASAFSQHVALPRMQSKGCLAVRNLVGRNEELREPLLAEGVERTLHDVLLANAEEGYVRNLAIAALRDLHCVVQLKEVFKGEVGNSHIIENGDADGENHWDKFLETPVAQAAIEREMEELKTY</sequence>
<organism evidence="2">
    <name type="scientific">Phaeocystis antarctica</name>
    <dbReference type="NCBI Taxonomy" id="33657"/>
    <lineage>
        <taxon>Eukaryota</taxon>
        <taxon>Haptista</taxon>
        <taxon>Haptophyta</taxon>
        <taxon>Prymnesiophyceae</taxon>
        <taxon>Phaeocystales</taxon>
        <taxon>Phaeocystaceae</taxon>
        <taxon>Phaeocystis</taxon>
    </lineage>
</organism>
<protein>
    <recommendedName>
        <fullName evidence="3">Armadillo repeat-containing protein 6</fullName>
    </recommendedName>
</protein>
<dbReference type="PANTHER" id="PTHR22895">
    <property type="entry name" value="ARMADILLO REPEAT-CONTAINING PROTEIN 6"/>
    <property type="match status" value="1"/>
</dbReference>
<accession>A0A7S0EUY2</accession>
<dbReference type="InterPro" id="IPR016024">
    <property type="entry name" value="ARM-type_fold"/>
</dbReference>
<evidence type="ECO:0008006" key="3">
    <source>
        <dbReference type="Google" id="ProtNLM"/>
    </source>
</evidence>
<dbReference type="InterPro" id="IPR011989">
    <property type="entry name" value="ARM-like"/>
</dbReference>
<evidence type="ECO:0000256" key="1">
    <source>
        <dbReference type="ARBA" id="ARBA00022737"/>
    </source>
</evidence>
<dbReference type="PANTHER" id="PTHR22895:SF0">
    <property type="entry name" value="ARMADILLO REPEAT-CONTAINING PROTEIN 6"/>
    <property type="match status" value="1"/>
</dbReference>
<keyword evidence="1" id="KW-0677">Repeat</keyword>
<evidence type="ECO:0000313" key="2">
    <source>
        <dbReference type="EMBL" id="CAD8494402.1"/>
    </source>
</evidence>
<gene>
    <name evidence="2" type="ORF">PANT1444_LOCUS12964</name>
</gene>
<reference evidence="2" key="1">
    <citation type="submission" date="2021-01" db="EMBL/GenBank/DDBJ databases">
        <authorList>
            <person name="Corre E."/>
            <person name="Pelletier E."/>
            <person name="Niang G."/>
            <person name="Scheremetjew M."/>
            <person name="Finn R."/>
            <person name="Kale V."/>
            <person name="Holt S."/>
            <person name="Cochrane G."/>
            <person name="Meng A."/>
            <person name="Brown T."/>
            <person name="Cohen L."/>
        </authorList>
    </citation>
    <scope>NUCLEOTIDE SEQUENCE</scope>
    <source>
        <strain evidence="2">CCMP1374</strain>
    </source>
</reference>
<dbReference type="SUPFAM" id="SSF48371">
    <property type="entry name" value="ARM repeat"/>
    <property type="match status" value="1"/>
</dbReference>
<dbReference type="AlphaFoldDB" id="A0A7S0EUY2"/>
<dbReference type="Gene3D" id="1.25.10.10">
    <property type="entry name" value="Leucine-rich Repeat Variant"/>
    <property type="match status" value="2"/>
</dbReference>
<proteinExistence type="predicted"/>
<name>A0A7S0EUY2_9EUKA</name>
<dbReference type="EMBL" id="HBEP01022971">
    <property type="protein sequence ID" value="CAD8494402.1"/>
    <property type="molecule type" value="Transcribed_RNA"/>
</dbReference>